<dbReference type="PANTHER" id="PTHR47424">
    <property type="entry name" value="REGULATORY PROTEIN GAL4"/>
    <property type="match status" value="1"/>
</dbReference>
<name>A0A177AL13_9PEZI</name>
<dbReference type="PROSITE" id="PS50048">
    <property type="entry name" value="ZN2_CY6_FUNGAL_2"/>
    <property type="match status" value="1"/>
</dbReference>
<dbReference type="VEuPathDB" id="FungiDB:GMDG_03507"/>
<dbReference type="eggNOG" id="ENOG502QSMN">
    <property type="taxonomic scope" value="Eukaryota"/>
</dbReference>
<organism evidence="11">
    <name type="scientific">Pseudogymnoascus destructans</name>
    <dbReference type="NCBI Taxonomy" id="655981"/>
    <lineage>
        <taxon>Eukaryota</taxon>
        <taxon>Fungi</taxon>
        <taxon>Dikarya</taxon>
        <taxon>Ascomycota</taxon>
        <taxon>Pezizomycotina</taxon>
        <taxon>Leotiomycetes</taxon>
        <taxon>Thelebolales</taxon>
        <taxon>Thelebolaceae</taxon>
        <taxon>Pseudogymnoascus</taxon>
    </lineage>
</organism>
<evidence type="ECO:0000256" key="6">
    <source>
        <dbReference type="ARBA" id="ARBA00023159"/>
    </source>
</evidence>
<evidence type="ECO:0000256" key="8">
    <source>
        <dbReference type="ARBA" id="ARBA00023242"/>
    </source>
</evidence>
<evidence type="ECO:0000256" key="2">
    <source>
        <dbReference type="ARBA" id="ARBA00022723"/>
    </source>
</evidence>
<keyword evidence="9" id="KW-0119">Carbohydrate metabolism</keyword>
<dbReference type="InterPro" id="IPR036864">
    <property type="entry name" value="Zn2-C6_fun-type_DNA-bd_sf"/>
</dbReference>
<dbReference type="Pfam" id="PF04082">
    <property type="entry name" value="Fungal_trans"/>
    <property type="match status" value="1"/>
</dbReference>
<comment type="subcellular location">
    <subcellularLocation>
        <location evidence="1">Nucleus</location>
    </subcellularLocation>
</comment>
<keyword evidence="3" id="KW-0862">Zinc</keyword>
<dbReference type="AlphaFoldDB" id="A0A177AL13"/>
<dbReference type="GO" id="GO:0006351">
    <property type="term" value="P:DNA-templated transcription"/>
    <property type="evidence" value="ECO:0007669"/>
    <property type="project" value="InterPro"/>
</dbReference>
<keyword evidence="7" id="KW-0804">Transcription</keyword>
<keyword evidence="5" id="KW-0238">DNA-binding</keyword>
<dbReference type="RefSeq" id="XP_024327245.1">
    <property type="nucleotide sequence ID" value="XM_024465403.1"/>
</dbReference>
<evidence type="ECO:0000256" key="3">
    <source>
        <dbReference type="ARBA" id="ARBA00022833"/>
    </source>
</evidence>
<dbReference type="PROSITE" id="PS00463">
    <property type="entry name" value="ZN2_CY6_FUNGAL_1"/>
    <property type="match status" value="1"/>
</dbReference>
<dbReference type="SMART" id="SM00066">
    <property type="entry name" value="GAL4"/>
    <property type="match status" value="1"/>
</dbReference>
<dbReference type="SMART" id="SM00906">
    <property type="entry name" value="Fungal_trans"/>
    <property type="match status" value="1"/>
</dbReference>
<dbReference type="CDD" id="cd14654">
    <property type="entry name" value="ZIP_Gal4"/>
    <property type="match status" value="1"/>
</dbReference>
<dbReference type="InterPro" id="IPR001138">
    <property type="entry name" value="Zn2Cys6_DnaBD"/>
</dbReference>
<keyword evidence="8" id="KW-0539">Nucleus</keyword>
<dbReference type="CDD" id="cd00067">
    <property type="entry name" value="GAL4"/>
    <property type="match status" value="1"/>
</dbReference>
<feature type="domain" description="Zn(2)-C6 fungal-type" evidence="10">
    <location>
        <begin position="13"/>
        <end position="43"/>
    </location>
</feature>
<reference evidence="11" key="1">
    <citation type="submission" date="2016-03" db="EMBL/GenBank/DDBJ databases">
        <title>Updated assembly of Pseudogymnoascus destructans, the fungus causing white-nose syndrome of bats.</title>
        <authorList>
            <person name="Palmer J.M."/>
            <person name="Drees K.P."/>
            <person name="Foster J.T."/>
            <person name="Lindner D.L."/>
        </authorList>
    </citation>
    <scope>NUCLEOTIDE SEQUENCE [LARGE SCALE GENOMIC DNA]</scope>
    <source>
        <strain evidence="11">20631-21</strain>
    </source>
</reference>
<dbReference type="Proteomes" id="UP000077154">
    <property type="component" value="Unassembled WGS sequence"/>
</dbReference>
<evidence type="ECO:0000256" key="5">
    <source>
        <dbReference type="ARBA" id="ARBA00023125"/>
    </source>
</evidence>
<sequence length="658" mass="74651">MHHGANAIMNRYACEECRHRKFRCSKERPACAYCRRERRPCVYSAKIQRSPLTREYVTSLENRLQKLEAKCAELIPGVDLEKLAPQTPGIPGSSTWELPTNPWAATTSDAPSHPSYTDSFPRISTGFEWSEQGDALNQLADGMAFLSVNPEGAGYLGTSANVALLRSLHHNGWTIDSSVSRVIDSSRTLKPSLREAWAWSEMTHDADLDQLISTLIDSYFRNFHTRYPIVHEATFRAQTEDIAPKPDSESWLLLRHVILAIGGWCMGYDTKGFDELLGAKTQGWSRNTSILSSGSLTLVQAVALKGHFTQRQNNPNTGWNFSGLAVRIAISLGLHREFPAWNISVFDREMRRRVGWCVFVMDAGTAITFGRPILWPTDGMMDIKEPMNVDDKKLTSRTLVAPEESTGSTIYSHLIWQIQFHQLTNSMYTRRMASFDLPAEEILEMDSKITVWEKTLPAYFTYSHTDPTEPEYITTARCRLLWRLACFRIMLHTPLLLRWATEKSVGVLSPQADTEAARRCRELCLEYAHLTVKYTEEYFSLHIFSPMHDWYAIYYLFQSSLIPVFCITTEPTSPDAAAWGADIEAAKRILETVNTHSDKARRFLDVLNRLYSSLDEMEGFMETMQQEGGDIMGMVYGQMQGAPESAQQTGHSIHQTGF</sequence>
<dbReference type="GO" id="GO:0005634">
    <property type="term" value="C:nucleus"/>
    <property type="evidence" value="ECO:0007669"/>
    <property type="project" value="UniProtKB-SubCell"/>
</dbReference>
<dbReference type="InterPro" id="IPR007219">
    <property type="entry name" value="XnlR_reg_dom"/>
</dbReference>
<keyword evidence="6" id="KW-0010">Activator</keyword>
<evidence type="ECO:0000259" key="10">
    <source>
        <dbReference type="PROSITE" id="PS50048"/>
    </source>
</evidence>
<dbReference type="InterPro" id="IPR051127">
    <property type="entry name" value="Fungal_SecMet_Regulators"/>
</dbReference>
<evidence type="ECO:0000256" key="4">
    <source>
        <dbReference type="ARBA" id="ARBA00023015"/>
    </source>
</evidence>
<evidence type="ECO:0000256" key="9">
    <source>
        <dbReference type="ARBA" id="ARBA00023277"/>
    </source>
</evidence>
<dbReference type="Gene3D" id="4.10.240.10">
    <property type="entry name" value="Zn(2)-C6 fungal-type DNA-binding domain"/>
    <property type="match status" value="1"/>
</dbReference>
<dbReference type="CDD" id="cd12148">
    <property type="entry name" value="fungal_TF_MHR"/>
    <property type="match status" value="1"/>
</dbReference>
<dbReference type="GO" id="GO:0000435">
    <property type="term" value="P:positive regulation of transcription from RNA polymerase II promoter by galactose"/>
    <property type="evidence" value="ECO:0007669"/>
    <property type="project" value="TreeGrafter"/>
</dbReference>
<dbReference type="InterPro" id="IPR005600">
    <property type="entry name" value="Gal4_dimer_dom"/>
</dbReference>
<dbReference type="GO" id="GO:0000978">
    <property type="term" value="F:RNA polymerase II cis-regulatory region sequence-specific DNA binding"/>
    <property type="evidence" value="ECO:0007669"/>
    <property type="project" value="TreeGrafter"/>
</dbReference>
<dbReference type="GO" id="GO:0000981">
    <property type="term" value="F:DNA-binding transcription factor activity, RNA polymerase II-specific"/>
    <property type="evidence" value="ECO:0007669"/>
    <property type="project" value="InterPro"/>
</dbReference>
<dbReference type="GO" id="GO:0008270">
    <property type="term" value="F:zinc ion binding"/>
    <property type="evidence" value="ECO:0007669"/>
    <property type="project" value="InterPro"/>
</dbReference>
<evidence type="ECO:0000313" key="11">
    <source>
        <dbReference type="EMBL" id="OAF61971.1"/>
    </source>
</evidence>
<keyword evidence="4" id="KW-0805">Transcription regulation</keyword>
<dbReference type="Pfam" id="PF00172">
    <property type="entry name" value="Zn_clus"/>
    <property type="match status" value="1"/>
</dbReference>
<evidence type="ECO:0000256" key="7">
    <source>
        <dbReference type="ARBA" id="ARBA00023163"/>
    </source>
</evidence>
<dbReference type="SUPFAM" id="SSF57701">
    <property type="entry name" value="Zn2/Cys6 DNA-binding domain"/>
    <property type="match status" value="1"/>
</dbReference>
<protein>
    <submittedName>
        <fullName evidence="11">Lactose regulatory protein lac9 and GAL4-like protein</fullName>
    </submittedName>
</protein>
<evidence type="ECO:0000256" key="1">
    <source>
        <dbReference type="ARBA" id="ARBA00004123"/>
    </source>
</evidence>
<gene>
    <name evidence="11" type="primary">LAC9</name>
    <name evidence="11" type="ORF">VC83_01729</name>
</gene>
<dbReference type="EMBL" id="KV441388">
    <property type="protein sequence ID" value="OAF61971.1"/>
    <property type="molecule type" value="Genomic_DNA"/>
</dbReference>
<dbReference type="FunFam" id="4.10.240.10:FF:000009">
    <property type="entry name" value="C6 transcription factor (Gal4)"/>
    <property type="match status" value="1"/>
</dbReference>
<accession>A0A177AL13</accession>
<dbReference type="OrthoDB" id="69177at2759"/>
<dbReference type="GeneID" id="36284817"/>
<keyword evidence="2" id="KW-0479">Metal-binding</keyword>
<proteinExistence type="predicted"/>
<dbReference type="PANTHER" id="PTHR47424:SF2">
    <property type="entry name" value="TRANSCRIPTION FACTOR DOMAIN-CONTAINING PROTEIN-RELATED"/>
    <property type="match status" value="1"/>
</dbReference>